<evidence type="ECO:0000256" key="2">
    <source>
        <dbReference type="SAM" id="Phobius"/>
    </source>
</evidence>
<dbReference type="InterPro" id="IPR001480">
    <property type="entry name" value="Bulb-type_lectin_dom"/>
</dbReference>
<feature type="compositionally biased region" description="Pro residues" evidence="1">
    <location>
        <begin position="154"/>
        <end position="165"/>
    </location>
</feature>
<evidence type="ECO:0000259" key="3">
    <source>
        <dbReference type="PROSITE" id="PS50927"/>
    </source>
</evidence>
<dbReference type="AlphaFoldDB" id="A0A6J7AJK8"/>
<dbReference type="SMART" id="SM00108">
    <property type="entry name" value="B_lectin"/>
    <property type="match status" value="2"/>
</dbReference>
<evidence type="ECO:0000313" key="4">
    <source>
        <dbReference type="EMBL" id="CAB4832389.1"/>
    </source>
</evidence>
<keyword evidence="2" id="KW-0472">Membrane</keyword>
<organism evidence="4">
    <name type="scientific">freshwater metagenome</name>
    <dbReference type="NCBI Taxonomy" id="449393"/>
    <lineage>
        <taxon>unclassified sequences</taxon>
        <taxon>metagenomes</taxon>
        <taxon>ecological metagenomes</taxon>
    </lineage>
</organism>
<proteinExistence type="predicted"/>
<feature type="domain" description="Bulb-type lectin" evidence="3">
    <location>
        <begin position="41"/>
        <end position="151"/>
    </location>
</feature>
<dbReference type="EMBL" id="CAFBPM010000012">
    <property type="protein sequence ID" value="CAB5026678.1"/>
    <property type="molecule type" value="Genomic_DNA"/>
</dbReference>
<dbReference type="Gene3D" id="2.90.10.10">
    <property type="entry name" value="Bulb-type lectin domain"/>
    <property type="match status" value="5"/>
</dbReference>
<evidence type="ECO:0000313" key="6">
    <source>
        <dbReference type="EMBL" id="CAB5026678.1"/>
    </source>
</evidence>
<reference evidence="4" key="1">
    <citation type="submission" date="2020-05" db="EMBL/GenBank/DDBJ databases">
        <authorList>
            <person name="Chiriac C."/>
            <person name="Salcher M."/>
            <person name="Ghai R."/>
            <person name="Kavagutti S V."/>
        </authorList>
    </citation>
    <scope>NUCLEOTIDE SEQUENCE</scope>
</reference>
<keyword evidence="2" id="KW-0812">Transmembrane</keyword>
<dbReference type="EMBL" id="CAFABE010000072">
    <property type="protein sequence ID" value="CAB4832389.1"/>
    <property type="molecule type" value="Genomic_DNA"/>
</dbReference>
<dbReference type="InterPro" id="IPR036426">
    <property type="entry name" value="Bulb-type_lectin_dom_sf"/>
</dbReference>
<dbReference type="PROSITE" id="PS50927">
    <property type="entry name" value="BULB_LECTIN"/>
    <property type="match status" value="2"/>
</dbReference>
<name>A0A6J7AJK8_9ZZZZ</name>
<dbReference type="EMBL" id="CAFBLT010000001">
    <property type="protein sequence ID" value="CAB4860026.1"/>
    <property type="molecule type" value="Genomic_DNA"/>
</dbReference>
<protein>
    <submittedName>
        <fullName evidence="4">Unannotated protein</fullName>
    </submittedName>
</protein>
<evidence type="ECO:0000256" key="1">
    <source>
        <dbReference type="SAM" id="MobiDB-lite"/>
    </source>
</evidence>
<dbReference type="SUPFAM" id="SSF51110">
    <property type="entry name" value="alpha-D-mannose-specific plant lectins"/>
    <property type="match status" value="2"/>
</dbReference>
<feature type="transmembrane region" description="Helical" evidence="2">
    <location>
        <begin position="12"/>
        <end position="32"/>
    </location>
</feature>
<evidence type="ECO:0000313" key="5">
    <source>
        <dbReference type="EMBL" id="CAB4860026.1"/>
    </source>
</evidence>
<sequence length="634" mass="67938">MTIRFERVRYQFLGIALTGIITLTAFIVPISVTHASADAFSSRLNVNEQLQEGQSLNSGSGRFRAVLQYDGNFVVYEGDHALWANGVNDYFGPNHLVLQGDGNLVSYLNGTPVPLWSTRTNGEDADRLVMQDDGNLVLYNDRDQATWSSKTGKLPPPPPPTPPPSVLSIGESASQSISRDGGYSVPVGSKDLWIFNDTGVFTNTPPAAPRGLDIMNTNGTLQEGQQIVAGGGRIRAVLQHDGNFVVYDGNRALWADGLNNYFGPNHLVLQSDGNLVAYLQNGTPLWSTQTNGQGTTFLAMQGDGNLVLYTTRYVPLWSSQTGRIWQNNADSSWYQSAFIQSSTAAIQATPANAVPTSLNEVGPSTSVPSQFLASPTNLYMPDSSQRACTPQNGANYQARWPNGVALMPNGVDVLITFIDVCVTPTLFRAQAWGFLEYNPSTRTMTQAPTQVFLPNPNGAETPEVGLGSPVIQGDGNLVLFTSACPGRFVTCPGAGSTVSAITITDVSNTANLLDAENYASPVNLAVPTGAQNWRPLILNVVQDIVHGGFLMVEQSSIVGSYQIFRSSSPTGQWTQVADAVMPGCRALTKGFCYAMIPHPEISSSASTLYVSFFDPQAGPDPNEGHLVMATVPSP</sequence>
<feature type="domain" description="Bulb-type lectin" evidence="3">
    <location>
        <begin position="212"/>
        <end position="321"/>
    </location>
</feature>
<accession>A0A6J7AJK8</accession>
<keyword evidence="2" id="KW-1133">Transmembrane helix</keyword>
<gene>
    <name evidence="4" type="ORF">UFOPK3164_01326</name>
    <name evidence="5" type="ORF">UFOPK3427_00124</name>
    <name evidence="6" type="ORF">UFOPK4112_01273</name>
</gene>
<feature type="region of interest" description="Disordered" evidence="1">
    <location>
        <begin position="147"/>
        <end position="182"/>
    </location>
</feature>